<reference evidence="1 2" key="1">
    <citation type="submission" date="2023-08" db="EMBL/GenBank/DDBJ databases">
        <authorList>
            <person name="Girao M."/>
            <person name="Carvalho M.F."/>
        </authorList>
    </citation>
    <scope>NUCLEOTIDE SEQUENCE [LARGE SCALE GENOMIC DNA]</scope>
    <source>
        <strain evidence="1 2">CC-R104</strain>
    </source>
</reference>
<name>A0ABU7JZK9_9NOCA</name>
<sequence length="66" mass="7262">MFLLDDVLIYSARDVAEAAGCEFALLSNLDATLDPALRLAAADDPMLERTARLGGAHEQRALRRYQ</sequence>
<proteinExistence type="predicted"/>
<keyword evidence="2" id="KW-1185">Reference proteome</keyword>
<evidence type="ECO:0000313" key="1">
    <source>
        <dbReference type="EMBL" id="MEE2035450.1"/>
    </source>
</evidence>
<organism evidence="1 2">
    <name type="scientific">Rhodococcus chondri</name>
    <dbReference type="NCBI Taxonomy" id="3065941"/>
    <lineage>
        <taxon>Bacteria</taxon>
        <taxon>Bacillati</taxon>
        <taxon>Actinomycetota</taxon>
        <taxon>Actinomycetes</taxon>
        <taxon>Mycobacteriales</taxon>
        <taxon>Nocardiaceae</taxon>
        <taxon>Rhodococcus</taxon>
    </lineage>
</organism>
<accession>A0ABU7JZK9</accession>
<protein>
    <submittedName>
        <fullName evidence="1">Uncharacterized protein</fullName>
    </submittedName>
</protein>
<gene>
    <name evidence="1" type="ORF">Q8814_25655</name>
</gene>
<dbReference type="EMBL" id="JAUZMZ010000321">
    <property type="protein sequence ID" value="MEE2035450.1"/>
    <property type="molecule type" value="Genomic_DNA"/>
</dbReference>
<evidence type="ECO:0000313" key="2">
    <source>
        <dbReference type="Proteomes" id="UP001331936"/>
    </source>
</evidence>
<comment type="caution">
    <text evidence="1">The sequence shown here is derived from an EMBL/GenBank/DDBJ whole genome shotgun (WGS) entry which is preliminary data.</text>
</comment>
<feature type="non-terminal residue" evidence="1">
    <location>
        <position position="66"/>
    </location>
</feature>
<dbReference type="RefSeq" id="WP_330154762.1">
    <property type="nucleotide sequence ID" value="NZ_JAUZMZ010000321.1"/>
</dbReference>
<dbReference type="Proteomes" id="UP001331936">
    <property type="component" value="Unassembled WGS sequence"/>
</dbReference>